<evidence type="ECO:0000256" key="3">
    <source>
        <dbReference type="ARBA" id="ARBA00023235"/>
    </source>
</evidence>
<accession>M3Y2R7</accession>
<dbReference type="GO" id="GO:0005737">
    <property type="term" value="C:cytoplasm"/>
    <property type="evidence" value="ECO:0007669"/>
    <property type="project" value="TreeGrafter"/>
</dbReference>
<evidence type="ECO:0000313" key="6">
    <source>
        <dbReference type="Ensembl" id="ENSMPUP00000005618.1"/>
    </source>
</evidence>
<dbReference type="GO" id="GO:0016018">
    <property type="term" value="F:cyclosporin A binding"/>
    <property type="evidence" value="ECO:0007669"/>
    <property type="project" value="TreeGrafter"/>
</dbReference>
<dbReference type="PANTHER" id="PTHR11071">
    <property type="entry name" value="PEPTIDYL-PROLYL CIS-TRANS ISOMERASE"/>
    <property type="match status" value="1"/>
</dbReference>
<dbReference type="InParanoid" id="M3Y2R7"/>
<dbReference type="EC" id="5.2.1.8" evidence="4"/>
<dbReference type="PROSITE" id="PS50072">
    <property type="entry name" value="CSA_PPIASE_2"/>
    <property type="match status" value="1"/>
</dbReference>
<dbReference type="InterPro" id="IPR029000">
    <property type="entry name" value="Cyclophilin-like_dom_sf"/>
</dbReference>
<dbReference type="InterPro" id="IPR024936">
    <property type="entry name" value="Cyclophilin-type_PPIase"/>
</dbReference>
<feature type="domain" description="PPIase cyclophilin-type" evidence="5">
    <location>
        <begin position="7"/>
        <end position="162"/>
    </location>
</feature>
<dbReference type="eggNOG" id="KOG0865">
    <property type="taxonomic scope" value="Eukaryota"/>
</dbReference>
<dbReference type="PRINTS" id="PR00153">
    <property type="entry name" value="CSAPPISMRASE"/>
</dbReference>
<reference evidence="6" key="1">
    <citation type="submission" date="2024-06" db="UniProtKB">
        <authorList>
            <consortium name="Ensembl"/>
        </authorList>
    </citation>
    <scope>IDENTIFICATION</scope>
</reference>
<dbReference type="InterPro" id="IPR002130">
    <property type="entry name" value="Cyclophilin-type_PPIase_dom"/>
</dbReference>
<sequence length="163" mass="18066">MVNPTVFFDITMDVSPWAASPSSCLEVKFPKTTEKFHALSTEEKGFGYKCSWFHRIILGFMCQSGGFTCHDNTGSKSIYGEKLDGENFIIKHKVPGILSISNTGLNTNGTQFFIYTAKTLWLDGKHVVLTKLKEGMNIVEAMKCFGSRNGKTSKISFADCGQI</sequence>
<dbReference type="GO" id="GO:0003755">
    <property type="term" value="F:peptidyl-prolyl cis-trans isomerase activity"/>
    <property type="evidence" value="ECO:0007669"/>
    <property type="project" value="UniProtKB-UniRule"/>
</dbReference>
<dbReference type="EMBL" id="AEYP01092417">
    <property type="status" value="NOT_ANNOTATED_CDS"/>
    <property type="molecule type" value="Genomic_DNA"/>
</dbReference>
<dbReference type="STRING" id="9669.ENSMPUP00000005618"/>
<comment type="catalytic activity">
    <reaction evidence="1 4">
        <text>[protein]-peptidylproline (omega=180) = [protein]-peptidylproline (omega=0)</text>
        <dbReference type="Rhea" id="RHEA:16237"/>
        <dbReference type="Rhea" id="RHEA-COMP:10747"/>
        <dbReference type="Rhea" id="RHEA-COMP:10748"/>
        <dbReference type="ChEBI" id="CHEBI:83833"/>
        <dbReference type="ChEBI" id="CHEBI:83834"/>
        <dbReference type="EC" id="5.2.1.8"/>
    </reaction>
</comment>
<dbReference type="PANTHER" id="PTHR11071:SF490">
    <property type="entry name" value="PEPTIDYL-PROLYL CIS-TRANS ISOMERASE A"/>
    <property type="match status" value="1"/>
</dbReference>
<evidence type="ECO:0000256" key="2">
    <source>
        <dbReference type="ARBA" id="ARBA00023110"/>
    </source>
</evidence>
<evidence type="ECO:0000256" key="1">
    <source>
        <dbReference type="ARBA" id="ARBA00000971"/>
    </source>
</evidence>
<keyword evidence="3 4" id="KW-0413">Isomerase</keyword>
<dbReference type="PIRSF" id="PIRSF001467">
    <property type="entry name" value="Peptidylpro_ismrse"/>
    <property type="match status" value="1"/>
</dbReference>
<comment type="function">
    <text evidence="4">PPIases accelerate the folding of proteins. It catalyzes the cis-trans isomerization of proline imidic peptide bonds in oligopeptides.</text>
</comment>
<organism evidence="6">
    <name type="scientific">Mustela putorius furo</name>
    <name type="common">European domestic ferret</name>
    <name type="synonym">Mustela furo</name>
    <dbReference type="NCBI Taxonomy" id="9669"/>
    <lineage>
        <taxon>Eukaryota</taxon>
        <taxon>Metazoa</taxon>
        <taxon>Chordata</taxon>
        <taxon>Craniata</taxon>
        <taxon>Vertebrata</taxon>
        <taxon>Euteleostomi</taxon>
        <taxon>Mammalia</taxon>
        <taxon>Eutheria</taxon>
        <taxon>Laurasiatheria</taxon>
        <taxon>Carnivora</taxon>
        <taxon>Caniformia</taxon>
        <taxon>Musteloidea</taxon>
        <taxon>Mustelidae</taxon>
        <taxon>Mustelinae</taxon>
        <taxon>Mustela</taxon>
    </lineage>
</organism>
<protein>
    <recommendedName>
        <fullName evidence="4">Peptidyl-prolyl cis-trans isomerase</fullName>
        <shortName evidence="4">PPIase</shortName>
        <ecNumber evidence="4">5.2.1.8</ecNumber>
    </recommendedName>
</protein>
<evidence type="ECO:0000259" key="5">
    <source>
        <dbReference type="PROSITE" id="PS50072"/>
    </source>
</evidence>
<name>M3Y2R7_MUSPF</name>
<dbReference type="SUPFAM" id="SSF50891">
    <property type="entry name" value="Cyclophilin-like"/>
    <property type="match status" value="1"/>
</dbReference>
<proteinExistence type="inferred from homology"/>
<dbReference type="GO" id="GO:0006457">
    <property type="term" value="P:protein folding"/>
    <property type="evidence" value="ECO:0007669"/>
    <property type="project" value="TreeGrafter"/>
</dbReference>
<dbReference type="GeneTree" id="ENSGT00950000183087"/>
<evidence type="ECO:0000256" key="4">
    <source>
        <dbReference type="RuleBase" id="RU363019"/>
    </source>
</evidence>
<dbReference type="HOGENOM" id="CLU_012062_4_3_1"/>
<dbReference type="Ensembl" id="ENSMPUT00000005715.1">
    <property type="protein sequence ID" value="ENSMPUP00000005618.1"/>
    <property type="gene ID" value="ENSMPUG00000005663.1"/>
</dbReference>
<dbReference type="Pfam" id="PF00160">
    <property type="entry name" value="Pro_isomerase"/>
    <property type="match status" value="1"/>
</dbReference>
<dbReference type="AlphaFoldDB" id="M3Y2R7"/>
<dbReference type="Gene3D" id="2.40.100.10">
    <property type="entry name" value="Cyclophilin-like"/>
    <property type="match status" value="1"/>
</dbReference>
<dbReference type="FunFam" id="2.40.100.10:FF:000025">
    <property type="entry name" value="Peptidyl-prolyl cis-trans isomerase CYP19-2"/>
    <property type="match status" value="1"/>
</dbReference>
<keyword evidence="2 4" id="KW-0697">Rotamase</keyword>
<comment type="similarity">
    <text evidence="4">Belongs to the cyclophilin-type PPIase family.</text>
</comment>